<comment type="caution">
    <text evidence="1">The sequence shown here is derived from an EMBL/GenBank/DDBJ whole genome shotgun (WGS) entry which is preliminary data.</text>
</comment>
<gene>
    <name evidence="1" type="ORF">PsorP6_012415</name>
</gene>
<proteinExistence type="predicted"/>
<dbReference type="Proteomes" id="UP001163321">
    <property type="component" value="Chromosome 13"/>
</dbReference>
<name>A0ACC0WGP5_9STRA</name>
<reference evidence="1 2" key="1">
    <citation type="journal article" date="2022" name="bioRxiv">
        <title>The genome of the oomycete Peronosclerospora sorghi, a cosmopolitan pathogen of maize and sorghum, is inflated with dispersed pseudogenes.</title>
        <authorList>
            <person name="Fletcher K."/>
            <person name="Martin F."/>
            <person name="Isakeit T."/>
            <person name="Cavanaugh K."/>
            <person name="Magill C."/>
            <person name="Michelmore R."/>
        </authorList>
    </citation>
    <scope>NUCLEOTIDE SEQUENCE [LARGE SCALE GENOMIC DNA]</scope>
    <source>
        <strain evidence="1">P6</strain>
    </source>
</reference>
<evidence type="ECO:0000313" key="2">
    <source>
        <dbReference type="Proteomes" id="UP001163321"/>
    </source>
</evidence>
<sequence length="2633" mass="295855">MTSESLLLAARELVHGSMASLPVDVEVLDFSTSATHLAVLFRSRMAPNSVRLGVCKTEDTGAAGAFQLIDFESDAMISTADSHGMVVWSPDGKYLIVSGQIYCSQGEAQGVFWLVACSQWLHSTEASNNVAHAPLVLFIEPSKYLPAKQWNPATSFVTLLFPTQNGSNVLAVSADGRWLRISVVVAKLVLLSMEMSTRKETAEILRMKVVMDLSQWHAGITAVAYDSKSRILVISGGVRDPSVDLVKNKASSLSVWKIANGKDEKEPGELLDYTMILKDKKAHPGDGSDQDETEWGDLVAEKSNGFFASIKSALFAPFKTILGSETTKGRALKGSVRHVALDPSGNLVGLVDNLGRIAIRQIDACADVVKWQQVEQGSPPGRSTKSLGWLTPEVLALVLADNRVIYLQLNAHSQEDTSESENDQTPLLLERRLELVPARYCRPALAHRSDPVETLAFSVHGTARSAEENATCSAFEMVRFEAQWAANEVQKMELKPFIDLLLDLEQFDEALEVVAAQKGDRKEVSADSIHRSVWKQYCKKAAQRDEDDANEAARTHPERQDVVLLTTRSREALERGERDEFLSALTHLRAMSDKMWVLDECLQVVANDSSANMKKLLDLAWDALACLEKDEMIATEVAQHKVTLRRYIYRLETLRLVLCKEGGVSSMSVASDGLFDGASYALYRSAPIVTTAKQFAQEGRVNALKVVFFRHGWNVLPSWLEILELLPPSVQPCTYAALLPAIGSEDQLCVLKWPNEWNVEATDNEEVAMPAPLLDENVRYDLTDIERSTFNEHRSVPCEERYALYAEWYRKRILELDTRYGQLAATYELSQLASMCLSGWSLAEANNPLDELILHTERLYKCVYLLHLSSCFSLQLENWSALPIDEQARIVAGLDGQALAGDVTIIMDRLEQIFVATRRDRTYVLDELFSTLVQSMTATSWIASLTLATQIIERSKPSIDVANRWIQSNTKLMETALHLVYSVNIFDLLKHKQSSIDTKQCHGLLVEQFWTIFQSLPVRTEKDPPAIAQLHVAVDELEDFLIAMDVLSQYQVMTSPKELKMEVLASNVTQDTHSRPLALLEQMCEFAFAPENDNSKQWLDVLQDAAKLKEHAFGERWSQQGILDVVWKHLVASESGLTESVRELALHWIALDVGALDHVLDLLLTAIRTKLDGITGFPDDTSAKAAHTTVATYMNIIRELLALPVWDKGDRAVSSIKEQYNEALLRELETAHACELLDLLTHGAVKLSPAHFRNAQTLQEDRTCRLDAVLQVVEINPSHYKPSALAKEWLVNHYDDSESWSAPLAAMMQLAKLLRVDAFKLEIFSKGAYAALYCMDYEIALDMTMQVVQDFETANSIERDSPLSFEPLISLVVDLVSMSSFRSCEKKRQLCCALLSAVHLSSTDVFEHAGTDVILSWLAKIDVIQALMYELGLSDNELEQRRRDGGNDVETVLLNELYIVVELQYEKQNDRHFLFRLLQRGVELTVVLSHDIVLGCKHDLSEAFVQKMVQLCVQEATKLMGVIDSTAWRDYMELGCSYFMLWSDLCRDEERFQALCSENVLSCILTTDEIGAEASAAVIVRHLHHFFLLQALQAEENSLEHDVDSLSIRRERFELVSSCYERAQKVVRSTNESEERQERYVTYVKLAAKCQEWLLLHQKSQELDHLSSFLNTAVDFERFTHDCDYRQTQIMQLAARKDSFHLSRQFARKYGIDEYACVLTYIQSVLLAPGNSSMPTTRREELDHAFALDNVDLFEEALRRPVSFGSFLLNTNTGGDRSVYERMNGRDHVGLLLVVRMILECSKRSDQEAIESTPGHEPQLFPLSKASIDRLSLLFMCWKKLKEIQDALDQVEPVDFKLIGGAATTTELLTPSASDISTTRQVAIQAVRPLLTTKTIKHVTTILRKLHRVTSSSMVLIFLNDLLTSRLHERGASTTFAFGAYEACVPFLSVLSHDHLLLFASLFLDGNSPPALLAHLSLADEFYGQLPTGIQRCGALLTPQQRVDIVTKTLVLFQSKMSAWESSGQRSNVSSASSTSSTTGSWDPRQYQQREQERQYIERQLAATMCCFLLDEMEQNDFIIDSNGQSLETLARALRDWFALDQAAKAPDMQSAILSDLCQCVASIDLSTLIMEVVLCAGGTNATSDVAMETIVQSYKSGVEKRIRQCLEMAPQASVSWVEHRVWTWVTGASAPNCPQEIQLGTFLGAIDGNSTARALYERLVLHFTQSPSTLLQEIGSNRRDGRLRSLVEEAVLSEWEECIRHREEQHKWTEAAVLSHVLFSYHKTKSVATELAEWNFGLHVKAVWSALVAAYERDDTTDMLQVPTRDIARQFTAVFQELLACIEIWSKEDDKSKALRCAEQATVALSNLLIRYENEKSALEEENVAAWHRERERAVQTRIQAQFHLGTAPETPTATSQESVETGWTALLVRGVWGHRLLSWYTSCAFTKLWSAIKAIETVVETHWKAGDVDVAIQLLLMCPFDELRATNIDRLLLVVRDLPHASPTWWTAMELVLMRFDVADLLHYNLHSSIVAFVVHDESTKTSSLWTSTGAYVVCAFVTLNEFAAASRLTCALRHTHPLLWDMETSRFILATYLQSLSLQHKTSNQSTHLAQLEHDVYVQISSALLKIIRR</sequence>
<dbReference type="EMBL" id="CM047592">
    <property type="protein sequence ID" value="KAI9917224.1"/>
    <property type="molecule type" value="Genomic_DNA"/>
</dbReference>
<accession>A0ACC0WGP5</accession>
<protein>
    <submittedName>
        <fullName evidence="1">Uncharacterized protein</fullName>
    </submittedName>
</protein>
<organism evidence="1 2">
    <name type="scientific">Peronosclerospora sorghi</name>
    <dbReference type="NCBI Taxonomy" id="230839"/>
    <lineage>
        <taxon>Eukaryota</taxon>
        <taxon>Sar</taxon>
        <taxon>Stramenopiles</taxon>
        <taxon>Oomycota</taxon>
        <taxon>Peronosporomycetes</taxon>
        <taxon>Peronosporales</taxon>
        <taxon>Peronosporaceae</taxon>
        <taxon>Peronosclerospora</taxon>
    </lineage>
</organism>
<evidence type="ECO:0000313" key="1">
    <source>
        <dbReference type="EMBL" id="KAI9917224.1"/>
    </source>
</evidence>
<keyword evidence="2" id="KW-1185">Reference proteome</keyword>